<protein>
    <submittedName>
        <fullName evidence="1">Uncharacterized protein</fullName>
    </submittedName>
</protein>
<dbReference type="EMBL" id="LR593887">
    <property type="protein sequence ID" value="VTS05317.1"/>
    <property type="molecule type" value="Genomic_DNA"/>
</dbReference>
<proteinExistence type="predicted"/>
<keyword evidence="2" id="KW-1185">Reference proteome</keyword>
<organism evidence="1">
    <name type="scientific">Tuwongella immobilis</name>
    <dbReference type="NCBI Taxonomy" id="692036"/>
    <lineage>
        <taxon>Bacteria</taxon>
        <taxon>Pseudomonadati</taxon>
        <taxon>Planctomycetota</taxon>
        <taxon>Planctomycetia</taxon>
        <taxon>Gemmatales</taxon>
        <taxon>Gemmataceae</taxon>
        <taxon>Tuwongella</taxon>
    </lineage>
</organism>
<evidence type="ECO:0000313" key="2">
    <source>
        <dbReference type="Proteomes" id="UP000464378"/>
    </source>
</evidence>
<dbReference type="Proteomes" id="UP000464378">
    <property type="component" value="Chromosome"/>
</dbReference>
<reference evidence="1" key="1">
    <citation type="submission" date="2019-04" db="EMBL/GenBank/DDBJ databases">
        <authorList>
            <consortium name="Science for Life Laboratories"/>
        </authorList>
    </citation>
    <scope>NUCLEOTIDE SEQUENCE</scope>
    <source>
        <strain evidence="1">MBLW1</strain>
    </source>
</reference>
<dbReference type="InParanoid" id="A0A6C2YSP3"/>
<name>A0A6C2YSP3_9BACT</name>
<dbReference type="EMBL" id="LR586016">
    <property type="protein sequence ID" value="VIP03975.1"/>
    <property type="molecule type" value="Genomic_DNA"/>
</dbReference>
<dbReference type="KEGG" id="tim:GMBLW1_52180"/>
<evidence type="ECO:0000313" key="1">
    <source>
        <dbReference type="EMBL" id="VIP03975.1"/>
    </source>
</evidence>
<gene>
    <name evidence="1" type="ORF">GMBLW1_52180</name>
</gene>
<accession>A0A6C2YSP3</accession>
<dbReference type="AlphaFoldDB" id="A0A6C2YSP3"/>
<dbReference type="RefSeq" id="WP_162659118.1">
    <property type="nucleotide sequence ID" value="NZ_LR593887.1"/>
</dbReference>
<sequence length="151" mass="16671">MGQTYLADALATPEQIEFEGITLEFMPWDTLAVIANFERFAIRQALAEVDKLRPAPGSDITDHALFSQLKDSVESKIAAGYFRYGNVGYSQAQASPLGMEELLFQCLRVNHPIIDRQFVKRMMASDQAPAILEALQRISVDPNRGAGAKPA</sequence>